<name>A0A369BJ11_9BACL</name>
<proteinExistence type="predicted"/>
<dbReference type="GO" id="GO:1902201">
    <property type="term" value="P:negative regulation of bacterial-type flagellum-dependent cell motility"/>
    <property type="evidence" value="ECO:0007669"/>
    <property type="project" value="TreeGrafter"/>
</dbReference>
<evidence type="ECO:0000256" key="6">
    <source>
        <dbReference type="SAM" id="Phobius"/>
    </source>
</evidence>
<feature type="transmembrane region" description="Helical" evidence="6">
    <location>
        <begin position="134"/>
        <end position="154"/>
    </location>
</feature>
<keyword evidence="5 6" id="KW-0472">Membrane</keyword>
<dbReference type="NCBIfam" id="TIGR00254">
    <property type="entry name" value="GGDEF"/>
    <property type="match status" value="1"/>
</dbReference>
<dbReference type="PANTHER" id="PTHR45138:SF9">
    <property type="entry name" value="DIGUANYLATE CYCLASE DGCM-RELATED"/>
    <property type="match status" value="1"/>
</dbReference>
<evidence type="ECO:0000313" key="8">
    <source>
        <dbReference type="EMBL" id="RCX20566.1"/>
    </source>
</evidence>
<feature type="transmembrane region" description="Helical" evidence="6">
    <location>
        <begin position="161"/>
        <end position="182"/>
    </location>
</feature>
<dbReference type="GO" id="GO:0000155">
    <property type="term" value="F:phosphorelay sensor kinase activity"/>
    <property type="evidence" value="ECO:0007669"/>
    <property type="project" value="InterPro"/>
</dbReference>
<dbReference type="GO" id="GO:0071555">
    <property type="term" value="P:cell wall organization"/>
    <property type="evidence" value="ECO:0007669"/>
    <property type="project" value="InterPro"/>
</dbReference>
<dbReference type="AlphaFoldDB" id="A0A369BJ11"/>
<keyword evidence="2" id="KW-1003">Cell membrane</keyword>
<dbReference type="FunFam" id="3.30.70.270:FF:000001">
    <property type="entry name" value="Diguanylate cyclase domain protein"/>
    <property type="match status" value="1"/>
</dbReference>
<keyword evidence="3 6" id="KW-0812">Transmembrane</keyword>
<feature type="transmembrane region" description="Helical" evidence="6">
    <location>
        <begin position="38"/>
        <end position="57"/>
    </location>
</feature>
<dbReference type="GO" id="GO:0043709">
    <property type="term" value="P:cell adhesion involved in single-species biofilm formation"/>
    <property type="evidence" value="ECO:0007669"/>
    <property type="project" value="TreeGrafter"/>
</dbReference>
<gene>
    <name evidence="8" type="ORF">DFP94_103297</name>
</gene>
<dbReference type="InterPro" id="IPR011620">
    <property type="entry name" value="Sig_transdc_His_kinase_LytS_TM"/>
</dbReference>
<evidence type="ECO:0000256" key="3">
    <source>
        <dbReference type="ARBA" id="ARBA00022692"/>
    </source>
</evidence>
<keyword evidence="9" id="KW-1185">Reference proteome</keyword>
<dbReference type="Gene3D" id="3.30.70.270">
    <property type="match status" value="1"/>
</dbReference>
<dbReference type="InterPro" id="IPR000160">
    <property type="entry name" value="GGDEF_dom"/>
</dbReference>
<comment type="caution">
    <text evidence="8">The sequence shown here is derived from an EMBL/GenBank/DDBJ whole genome shotgun (WGS) entry which is preliminary data.</text>
</comment>
<evidence type="ECO:0000259" key="7">
    <source>
        <dbReference type="PROSITE" id="PS50887"/>
    </source>
</evidence>
<evidence type="ECO:0000313" key="9">
    <source>
        <dbReference type="Proteomes" id="UP000253090"/>
    </source>
</evidence>
<evidence type="ECO:0000256" key="4">
    <source>
        <dbReference type="ARBA" id="ARBA00022989"/>
    </source>
</evidence>
<dbReference type="InterPro" id="IPR029787">
    <property type="entry name" value="Nucleotide_cyclase"/>
</dbReference>
<dbReference type="Pfam" id="PF07694">
    <property type="entry name" value="5TM-5TMR_LYT"/>
    <property type="match status" value="1"/>
</dbReference>
<feature type="transmembrane region" description="Helical" evidence="6">
    <location>
        <begin position="6"/>
        <end position="26"/>
    </location>
</feature>
<dbReference type="RefSeq" id="WP_114496630.1">
    <property type="nucleotide sequence ID" value="NZ_QPJW01000003.1"/>
</dbReference>
<comment type="subcellular location">
    <subcellularLocation>
        <location evidence="1">Cell membrane</location>
        <topology evidence="1">Multi-pass membrane protein</topology>
    </subcellularLocation>
</comment>
<dbReference type="InterPro" id="IPR050469">
    <property type="entry name" value="Diguanylate_Cyclase"/>
</dbReference>
<dbReference type="PANTHER" id="PTHR45138">
    <property type="entry name" value="REGULATORY COMPONENTS OF SENSORY TRANSDUCTION SYSTEM"/>
    <property type="match status" value="1"/>
</dbReference>
<reference evidence="8 9" key="1">
    <citation type="submission" date="2018-07" db="EMBL/GenBank/DDBJ databases">
        <title>Genomic Encyclopedia of Type Strains, Phase III (KMG-III): the genomes of soil and plant-associated and newly described type strains.</title>
        <authorList>
            <person name="Whitman W."/>
        </authorList>
    </citation>
    <scope>NUCLEOTIDE SEQUENCE [LARGE SCALE GENOMIC DNA]</scope>
    <source>
        <strain evidence="8 9">CECT 8333</strain>
    </source>
</reference>
<dbReference type="SUPFAM" id="SSF55073">
    <property type="entry name" value="Nucleotide cyclase"/>
    <property type="match status" value="1"/>
</dbReference>
<dbReference type="EMBL" id="QPJW01000003">
    <property type="protein sequence ID" value="RCX20566.1"/>
    <property type="molecule type" value="Genomic_DNA"/>
</dbReference>
<evidence type="ECO:0000256" key="2">
    <source>
        <dbReference type="ARBA" id="ARBA00022475"/>
    </source>
</evidence>
<keyword evidence="4 6" id="KW-1133">Transmembrane helix</keyword>
<feature type="transmembrane region" description="Helical" evidence="6">
    <location>
        <begin position="69"/>
        <end position="94"/>
    </location>
</feature>
<dbReference type="Proteomes" id="UP000253090">
    <property type="component" value="Unassembled WGS sequence"/>
</dbReference>
<protein>
    <submittedName>
        <fullName evidence="8">Diguanylate cyclase</fullName>
    </submittedName>
</protein>
<dbReference type="PROSITE" id="PS50887">
    <property type="entry name" value="GGDEF"/>
    <property type="match status" value="1"/>
</dbReference>
<feature type="transmembrane region" description="Helical" evidence="6">
    <location>
        <begin position="106"/>
        <end position="128"/>
    </location>
</feature>
<dbReference type="GO" id="GO:0052621">
    <property type="term" value="F:diguanylate cyclase activity"/>
    <property type="evidence" value="ECO:0007669"/>
    <property type="project" value="TreeGrafter"/>
</dbReference>
<dbReference type="InterPro" id="IPR043128">
    <property type="entry name" value="Rev_trsase/Diguanyl_cyclase"/>
</dbReference>
<dbReference type="GO" id="GO:0005886">
    <property type="term" value="C:plasma membrane"/>
    <property type="evidence" value="ECO:0007669"/>
    <property type="project" value="UniProtKB-SubCell"/>
</dbReference>
<dbReference type="Pfam" id="PF00990">
    <property type="entry name" value="GGDEF"/>
    <property type="match status" value="1"/>
</dbReference>
<evidence type="ECO:0000256" key="1">
    <source>
        <dbReference type="ARBA" id="ARBA00004651"/>
    </source>
</evidence>
<dbReference type="SMART" id="SM00267">
    <property type="entry name" value="GGDEF"/>
    <property type="match status" value="1"/>
</dbReference>
<dbReference type="CDD" id="cd01949">
    <property type="entry name" value="GGDEF"/>
    <property type="match status" value="1"/>
</dbReference>
<accession>A0A369BJ11</accession>
<feature type="domain" description="GGDEF" evidence="7">
    <location>
        <begin position="226"/>
        <end position="358"/>
    </location>
</feature>
<organism evidence="8 9">
    <name type="scientific">Fontibacillus phaseoli</name>
    <dbReference type="NCBI Taxonomy" id="1416533"/>
    <lineage>
        <taxon>Bacteria</taxon>
        <taxon>Bacillati</taxon>
        <taxon>Bacillota</taxon>
        <taxon>Bacilli</taxon>
        <taxon>Bacillales</taxon>
        <taxon>Paenibacillaceae</taxon>
        <taxon>Fontibacillus</taxon>
    </lineage>
</organism>
<dbReference type="OrthoDB" id="9759607at2"/>
<evidence type="ECO:0000256" key="5">
    <source>
        <dbReference type="ARBA" id="ARBA00023136"/>
    </source>
</evidence>
<sequence length="358" mass="40149">MLQSLINNFTVLTTFLFFGNILWGRWHDHINRKTLKTRLLLGVALGLFGISLMYYSFPITPTVYSDFRQLPILVSVSMGGWIAGSITTIIISIYRLYFLSGLNAAAIMGAINALGTLFIASIFLRGHMLSLQKWVPSLALSAVFSMLTFSILLKDDKWVPIVTYGIVFLVGGLFTFLMMLHLKRSDDSMQIMKEAAHRDFLTGLFNVRAFEIIMKQQTAAANRYRIPFTLLLLDIDHFKQVNDTFGHSAGDAVLSQVATVLRDTFRPGDHIARKGGEEFAVIVDDCNANQIETIAERLRRNVENHVFHLPDGTEIKVTISAGSATYPDIDELLLFERADQALYEAKSSGRNRVCRASL</sequence>